<evidence type="ECO:0000256" key="1">
    <source>
        <dbReference type="SAM" id="MobiDB-lite"/>
    </source>
</evidence>
<evidence type="ECO:0000313" key="3">
    <source>
        <dbReference type="WBParaSite" id="Pan_g22437.t1"/>
    </source>
</evidence>
<dbReference type="PANTHER" id="PTHR31551">
    <property type="entry name" value="PRE-MRNA-SPLICING FACTOR CWF18"/>
    <property type="match status" value="1"/>
</dbReference>
<reference evidence="3" key="2">
    <citation type="submission" date="2020-10" db="UniProtKB">
        <authorList>
            <consortium name="WormBaseParasite"/>
        </authorList>
    </citation>
    <scope>IDENTIFICATION</scope>
</reference>
<proteinExistence type="predicted"/>
<reference evidence="2" key="1">
    <citation type="journal article" date="2013" name="Genetics">
        <title>The draft genome and transcriptome of Panagrellus redivivus are shaped by the harsh demands of a free-living lifestyle.</title>
        <authorList>
            <person name="Srinivasan J."/>
            <person name="Dillman A.R."/>
            <person name="Macchietto M.G."/>
            <person name="Heikkinen L."/>
            <person name="Lakso M."/>
            <person name="Fracchia K.M."/>
            <person name="Antoshechkin I."/>
            <person name="Mortazavi A."/>
            <person name="Wong G."/>
            <person name="Sternberg P.W."/>
        </authorList>
    </citation>
    <scope>NUCLEOTIDE SEQUENCE [LARGE SCALE GENOMIC DNA]</scope>
    <source>
        <strain evidence="2">MT8872</strain>
    </source>
</reference>
<name>A0A7E4VLR9_PANRE</name>
<organism evidence="2 3">
    <name type="scientific">Panagrellus redivivus</name>
    <name type="common">Microworm</name>
    <dbReference type="NCBI Taxonomy" id="6233"/>
    <lineage>
        <taxon>Eukaryota</taxon>
        <taxon>Metazoa</taxon>
        <taxon>Ecdysozoa</taxon>
        <taxon>Nematoda</taxon>
        <taxon>Chromadorea</taxon>
        <taxon>Rhabditida</taxon>
        <taxon>Tylenchina</taxon>
        <taxon>Panagrolaimomorpha</taxon>
        <taxon>Panagrolaimoidea</taxon>
        <taxon>Panagrolaimidae</taxon>
        <taxon>Panagrellus</taxon>
    </lineage>
</organism>
<sequence>MTDELELGLSQLEANAQERKKRLQEMRLRSKQAKEDAGTATETETKTAMLFRSYDPKESENFLEKLKEKKPEALSVVENEVAEYVAETEKFVVSNRLEAQQIAGTRKIDWDLKRIIQPKMNKLELRTEKAIAKLIRERLSSGKIDLTSAVTQGAAAEFADED</sequence>
<feature type="compositionally biased region" description="Basic and acidic residues" evidence="1">
    <location>
        <begin position="23"/>
        <end position="37"/>
    </location>
</feature>
<evidence type="ECO:0000313" key="2">
    <source>
        <dbReference type="Proteomes" id="UP000492821"/>
    </source>
</evidence>
<dbReference type="GO" id="GO:0071014">
    <property type="term" value="C:post-mRNA release spliceosomal complex"/>
    <property type="evidence" value="ECO:0007669"/>
    <property type="project" value="TreeGrafter"/>
</dbReference>
<accession>A0A7E4VLR9</accession>
<protein>
    <submittedName>
        <fullName evidence="3">V-type proton ATPase subunit G</fullName>
    </submittedName>
</protein>
<dbReference type="PANTHER" id="PTHR31551:SF1">
    <property type="entry name" value="COILED-COIL DOMAIN-CONTAINING PROTEIN 12"/>
    <property type="match status" value="1"/>
</dbReference>
<feature type="region of interest" description="Disordered" evidence="1">
    <location>
        <begin position="16"/>
        <end position="43"/>
    </location>
</feature>
<dbReference type="WBParaSite" id="Pan_g22437.t1">
    <property type="protein sequence ID" value="Pan_g22437.t1"/>
    <property type="gene ID" value="Pan_g22437"/>
</dbReference>
<dbReference type="AlphaFoldDB" id="A0A7E4VLR9"/>
<dbReference type="InterPro" id="IPR013169">
    <property type="entry name" value="mRNA_splic_Cwf18-like"/>
</dbReference>
<keyword evidence="2" id="KW-1185">Reference proteome</keyword>
<dbReference type="GO" id="GO:0005684">
    <property type="term" value="C:U2-type spliceosomal complex"/>
    <property type="evidence" value="ECO:0007669"/>
    <property type="project" value="TreeGrafter"/>
</dbReference>
<dbReference type="Proteomes" id="UP000492821">
    <property type="component" value="Unassembled WGS sequence"/>
</dbReference>
<dbReference type="Pfam" id="PF08315">
    <property type="entry name" value="cwf18"/>
    <property type="match status" value="1"/>
</dbReference>